<dbReference type="RefSeq" id="WP_089373801.1">
    <property type="nucleotide sequence ID" value="NZ_BMEP01000008.1"/>
</dbReference>
<organism evidence="1 2">
    <name type="scientific">Dokdonia pacifica</name>
    <dbReference type="NCBI Taxonomy" id="1627892"/>
    <lineage>
        <taxon>Bacteria</taxon>
        <taxon>Pseudomonadati</taxon>
        <taxon>Bacteroidota</taxon>
        <taxon>Flavobacteriia</taxon>
        <taxon>Flavobacteriales</taxon>
        <taxon>Flavobacteriaceae</taxon>
        <taxon>Dokdonia</taxon>
    </lineage>
</organism>
<sequence>MLKNILNLNGAQKLSKNDQKVVNGGMRPTIGGCASTNYCPTVCGSAPSGHRCDIHCDCPNTNDGMCNGNGGYLIL</sequence>
<gene>
    <name evidence="1" type="ORF">SAMN06265376_11149</name>
</gene>
<dbReference type="AlphaFoldDB" id="A0A239DIX2"/>
<keyword evidence="2" id="KW-1185">Reference proteome</keyword>
<accession>A0A239DIX2</accession>
<dbReference type="OrthoDB" id="1164322at2"/>
<dbReference type="Proteomes" id="UP000198379">
    <property type="component" value="Unassembled WGS sequence"/>
</dbReference>
<protein>
    <submittedName>
        <fullName evidence="1">Uncharacterized protein</fullName>
    </submittedName>
</protein>
<evidence type="ECO:0000313" key="1">
    <source>
        <dbReference type="EMBL" id="SNS32525.1"/>
    </source>
</evidence>
<name>A0A239DIX2_9FLAO</name>
<evidence type="ECO:0000313" key="2">
    <source>
        <dbReference type="Proteomes" id="UP000198379"/>
    </source>
</evidence>
<reference evidence="1 2" key="1">
    <citation type="submission" date="2017-06" db="EMBL/GenBank/DDBJ databases">
        <authorList>
            <person name="Kim H.J."/>
            <person name="Triplett B.A."/>
        </authorList>
    </citation>
    <scope>NUCLEOTIDE SEQUENCE [LARGE SCALE GENOMIC DNA]</scope>
    <source>
        <strain evidence="1 2">DSM 25597</strain>
    </source>
</reference>
<dbReference type="EMBL" id="FZNY01000011">
    <property type="protein sequence ID" value="SNS32525.1"/>
    <property type="molecule type" value="Genomic_DNA"/>
</dbReference>
<proteinExistence type="predicted"/>